<reference evidence="2 3" key="1">
    <citation type="submission" date="2018-11" db="EMBL/GenBank/DDBJ databases">
        <authorList>
            <consortium name="Pathogen Informatics"/>
        </authorList>
    </citation>
    <scope>NUCLEOTIDE SEQUENCE [LARGE SCALE GENOMIC DNA]</scope>
    <source>
        <strain evidence="2 3">Egypt</strain>
    </source>
</reference>
<dbReference type="Proteomes" id="UP000272942">
    <property type="component" value="Unassembled WGS sequence"/>
</dbReference>
<keyword evidence="3" id="KW-1185">Reference proteome</keyword>
<evidence type="ECO:0000313" key="2">
    <source>
        <dbReference type="EMBL" id="VDP93007.1"/>
    </source>
</evidence>
<sequence>MASEQLTAHVETDVGSAEPEITGVEQETQPQSTDEHVVEQSAVSADHEDALTAPGDIRPTEERTDTSGVVESAEVTEASSHDLDEHVKPTTTTGDVDHFRDAHHNGGERPPSVDLGGTVTYHSEEHGGDAADGYMPTDNEGQVAGQLMSTAHHGVEMSTMIHPPPDHSEHEV</sequence>
<dbReference type="EMBL" id="UZAN01061605">
    <property type="protein sequence ID" value="VDP93007.1"/>
    <property type="molecule type" value="Genomic_DNA"/>
</dbReference>
<evidence type="ECO:0000313" key="3">
    <source>
        <dbReference type="Proteomes" id="UP000272942"/>
    </source>
</evidence>
<evidence type="ECO:0000256" key="1">
    <source>
        <dbReference type="SAM" id="MobiDB-lite"/>
    </source>
</evidence>
<feature type="region of interest" description="Disordered" evidence="1">
    <location>
        <begin position="1"/>
        <end position="117"/>
    </location>
</feature>
<proteinExistence type="predicted"/>
<organism evidence="2 3">
    <name type="scientific">Echinostoma caproni</name>
    <dbReference type="NCBI Taxonomy" id="27848"/>
    <lineage>
        <taxon>Eukaryota</taxon>
        <taxon>Metazoa</taxon>
        <taxon>Spiralia</taxon>
        <taxon>Lophotrochozoa</taxon>
        <taxon>Platyhelminthes</taxon>
        <taxon>Trematoda</taxon>
        <taxon>Digenea</taxon>
        <taxon>Plagiorchiida</taxon>
        <taxon>Echinostomata</taxon>
        <taxon>Echinostomatoidea</taxon>
        <taxon>Echinostomatidae</taxon>
        <taxon>Echinostoma</taxon>
    </lineage>
</organism>
<dbReference type="AlphaFoldDB" id="A0A3P8GV15"/>
<accession>A0A3P8GV15</accession>
<feature type="compositionally biased region" description="Basic and acidic residues" evidence="1">
    <location>
        <begin position="79"/>
        <end position="88"/>
    </location>
</feature>
<feature type="compositionally biased region" description="Basic and acidic residues" evidence="1">
    <location>
        <begin position="95"/>
        <end position="107"/>
    </location>
</feature>
<protein>
    <submittedName>
        <fullName evidence="2">Uncharacterized protein</fullName>
    </submittedName>
</protein>
<name>A0A3P8GV15_9TREM</name>
<gene>
    <name evidence="2" type="ORF">ECPE_LOCUS15735</name>
</gene>
<dbReference type="OrthoDB" id="10507552at2759"/>